<keyword evidence="4" id="KW-0807">Transducer</keyword>
<dbReference type="InterPro" id="IPR038188">
    <property type="entry name" value="TorS_sensor_sf"/>
</dbReference>
<keyword evidence="2" id="KW-0145">Chemotaxis</keyword>
<dbReference type="PROSITE" id="PS50111">
    <property type="entry name" value="CHEMOTAXIS_TRANSDUC_2"/>
    <property type="match status" value="1"/>
</dbReference>
<name>K7WNC3_AGRTU</name>
<dbReference type="SMART" id="SM00304">
    <property type="entry name" value="HAMP"/>
    <property type="match status" value="2"/>
</dbReference>
<dbReference type="InterPro" id="IPR004089">
    <property type="entry name" value="MCPsignal_dom"/>
</dbReference>
<dbReference type="GO" id="GO:0016020">
    <property type="term" value="C:membrane"/>
    <property type="evidence" value="ECO:0007669"/>
    <property type="project" value="UniProtKB-SubCell"/>
</dbReference>
<dbReference type="SMART" id="SM00283">
    <property type="entry name" value="MA"/>
    <property type="match status" value="1"/>
</dbReference>
<evidence type="ECO:0008006" key="9">
    <source>
        <dbReference type="Google" id="ProtNLM"/>
    </source>
</evidence>
<sequence length="727" mass="76530">MESSDIVKELGDRTLPTVTESLAFAQESAILLAGAPNLANEPDLASLDGNAKRLEAILVSQSGRLTTLRNLGVTSELLDSVEKTNQSLEPKLNQLTALSADRIKSKFGMQEGVARALSRYKSLSSVLKNAQAAAADASAERSRAVTDLQMAAAQISTLISAIPNASETELAAIKDQFDTTGQEIDSILARLKASGGSAAMQVLVKALLNEGTGPQGLFALRSDQAKLNGQTADMLNDMTVTSIILGVDVKLIAAKEKQAARHAAELSRGMTQQTVAVNAATSGLVIAAALAALFYVRRSVTQRLVRLATVMSRLAAGDHSTLVPVSGRDEITDMAGAVEVFRANGVANIRLEQEAEEQRNLTEEDRQRKAESDRVRAEAMAQATQGLGEGLKHLATGDLTFRLSQPFAAEFETLRADFNGAVGQLAETLRAVADAANAIDSGSREVSGSADDLSKRTEQQAASLEETAAALDQITVNVANSSKRADEARQIAAQANTSAAQSGQVVASAVDAMEKIEQSSKQVSNIIGVIDEIAFQTNLLALNAGVEAARAGDAGKGFAVVAQEVRELAQRSAKAAREIKELIRNSSVEVQSGVKLVSETGTALKTIEGYIVTVNQHMDSIATSAREQSVGLVEVNTAVNQMDQVTQQNAAMVEESNAASATLAGEAGRLRDLISQFQFGEAIRRPASVTEVGPSNRPVASPARRLAGAVAKAFSGNAAVKQTWEEF</sequence>
<dbReference type="EMBL" id="JX683454">
    <property type="protein sequence ID" value="AFX65715.1"/>
    <property type="molecule type" value="Genomic_DNA"/>
</dbReference>
<feature type="region of interest" description="Disordered" evidence="5">
    <location>
        <begin position="440"/>
        <end position="460"/>
    </location>
</feature>
<evidence type="ECO:0000256" key="5">
    <source>
        <dbReference type="SAM" id="MobiDB-lite"/>
    </source>
</evidence>
<dbReference type="InterPro" id="IPR051310">
    <property type="entry name" value="MCP_chemotaxis"/>
</dbReference>
<dbReference type="Pfam" id="PF00672">
    <property type="entry name" value="HAMP"/>
    <property type="match status" value="1"/>
</dbReference>
<dbReference type="PROSITE" id="PS50885">
    <property type="entry name" value="HAMP"/>
    <property type="match status" value="2"/>
</dbReference>
<reference evidence="8" key="1">
    <citation type="journal article" date="2014" name="J. Bacteriol.">
        <title>Quorum-dependent mannopine-inducible conjugative transfer of an Agrobacterium opine-catabolic plasmid.</title>
        <authorList>
            <person name="Wetzel M.E."/>
            <person name="Kim K.S."/>
            <person name="Miller M."/>
            <person name="Olsen G.J."/>
            <person name="Farrand S.K."/>
        </authorList>
    </citation>
    <scope>NUCLEOTIDE SEQUENCE</scope>
    <source>
        <strain evidence="8">F64/95</strain>
        <plasmid evidence="8">pAoF64/95</plasmid>
    </source>
</reference>
<feature type="domain" description="HAMP" evidence="7">
    <location>
        <begin position="378"/>
        <end position="430"/>
    </location>
</feature>
<dbReference type="SUPFAM" id="SSF58104">
    <property type="entry name" value="Methyl-accepting chemotaxis protein (MCP) signaling domain"/>
    <property type="match status" value="1"/>
</dbReference>
<dbReference type="Gene3D" id="6.10.340.10">
    <property type="match status" value="1"/>
</dbReference>
<comment type="subcellular location">
    <subcellularLocation>
        <location evidence="1">Membrane</location>
    </subcellularLocation>
</comment>
<dbReference type="PANTHER" id="PTHR43531:SF11">
    <property type="entry name" value="METHYL-ACCEPTING CHEMOTAXIS PROTEIN 3"/>
    <property type="match status" value="1"/>
</dbReference>
<evidence type="ECO:0000256" key="1">
    <source>
        <dbReference type="ARBA" id="ARBA00004370"/>
    </source>
</evidence>
<evidence type="ECO:0000313" key="8">
    <source>
        <dbReference type="EMBL" id="AFX65715.1"/>
    </source>
</evidence>
<geneLocation type="plasmid" evidence="8">
    <name>pAoF64/95</name>
</geneLocation>
<evidence type="ECO:0000256" key="3">
    <source>
        <dbReference type="ARBA" id="ARBA00029447"/>
    </source>
</evidence>
<feature type="domain" description="Methyl-accepting transducer" evidence="6">
    <location>
        <begin position="435"/>
        <end position="664"/>
    </location>
</feature>
<accession>K7WNC3</accession>
<keyword evidence="8" id="KW-0614">Plasmid</keyword>
<comment type="similarity">
    <text evidence="3">Belongs to the methyl-accepting chemotaxis (MCP) protein family.</text>
</comment>
<organism evidence="8">
    <name type="scientific">Agrobacterium tumefaciens</name>
    <dbReference type="NCBI Taxonomy" id="358"/>
    <lineage>
        <taxon>Bacteria</taxon>
        <taxon>Pseudomonadati</taxon>
        <taxon>Pseudomonadota</taxon>
        <taxon>Alphaproteobacteria</taxon>
        <taxon>Hyphomicrobiales</taxon>
        <taxon>Rhizobiaceae</taxon>
        <taxon>Rhizobium/Agrobacterium group</taxon>
        <taxon>Agrobacterium</taxon>
        <taxon>Agrobacterium tumefaciens complex</taxon>
    </lineage>
</organism>
<evidence type="ECO:0000259" key="6">
    <source>
        <dbReference type="PROSITE" id="PS50111"/>
    </source>
</evidence>
<evidence type="ECO:0000256" key="4">
    <source>
        <dbReference type="PROSITE-ProRule" id="PRU00284"/>
    </source>
</evidence>
<dbReference type="GO" id="GO:0006935">
    <property type="term" value="P:chemotaxis"/>
    <property type="evidence" value="ECO:0007669"/>
    <property type="project" value="UniProtKB-KW"/>
</dbReference>
<dbReference type="SUPFAM" id="SSF158472">
    <property type="entry name" value="HAMP domain-like"/>
    <property type="match status" value="1"/>
</dbReference>
<dbReference type="GO" id="GO:0007165">
    <property type="term" value="P:signal transduction"/>
    <property type="evidence" value="ECO:0007669"/>
    <property type="project" value="UniProtKB-KW"/>
</dbReference>
<evidence type="ECO:0000256" key="2">
    <source>
        <dbReference type="ARBA" id="ARBA00022500"/>
    </source>
</evidence>
<dbReference type="Pfam" id="PF00015">
    <property type="entry name" value="MCPsignal"/>
    <property type="match status" value="1"/>
</dbReference>
<evidence type="ECO:0000259" key="7">
    <source>
        <dbReference type="PROSITE" id="PS50885"/>
    </source>
</evidence>
<dbReference type="Gene3D" id="1.10.287.950">
    <property type="entry name" value="Methyl-accepting chemotaxis protein"/>
    <property type="match status" value="1"/>
</dbReference>
<dbReference type="CDD" id="cd11386">
    <property type="entry name" value="MCP_signal"/>
    <property type="match status" value="1"/>
</dbReference>
<dbReference type="Gene3D" id="1.20.58.920">
    <property type="match status" value="1"/>
</dbReference>
<protein>
    <recommendedName>
        <fullName evidence="9">Methyl-accepting chemotaxis protein</fullName>
    </recommendedName>
</protein>
<feature type="domain" description="HAMP" evidence="7">
    <location>
        <begin position="298"/>
        <end position="350"/>
    </location>
</feature>
<dbReference type="FunFam" id="1.10.287.950:FF:000001">
    <property type="entry name" value="Methyl-accepting chemotaxis sensory transducer"/>
    <property type="match status" value="1"/>
</dbReference>
<dbReference type="InterPro" id="IPR003660">
    <property type="entry name" value="HAMP_dom"/>
</dbReference>
<proteinExistence type="inferred from homology"/>
<dbReference type="AlphaFoldDB" id="K7WNC3"/>
<dbReference type="PANTHER" id="PTHR43531">
    <property type="entry name" value="PROTEIN ICFG"/>
    <property type="match status" value="1"/>
</dbReference>
<dbReference type="CDD" id="cd06225">
    <property type="entry name" value="HAMP"/>
    <property type="match status" value="1"/>
</dbReference>